<proteinExistence type="predicted"/>
<dbReference type="AlphaFoldDB" id="A0A067N3X9"/>
<gene>
    <name evidence="1" type="ORF">PLEOSDRAFT_1109673</name>
</gene>
<evidence type="ECO:0000313" key="1">
    <source>
        <dbReference type="EMBL" id="KDQ22569.1"/>
    </source>
</evidence>
<organism evidence="1 2">
    <name type="scientific">Pleurotus ostreatus (strain PC15)</name>
    <name type="common">Oyster mushroom</name>
    <dbReference type="NCBI Taxonomy" id="1137138"/>
    <lineage>
        <taxon>Eukaryota</taxon>
        <taxon>Fungi</taxon>
        <taxon>Dikarya</taxon>
        <taxon>Basidiomycota</taxon>
        <taxon>Agaricomycotina</taxon>
        <taxon>Agaricomycetes</taxon>
        <taxon>Agaricomycetidae</taxon>
        <taxon>Agaricales</taxon>
        <taxon>Pleurotineae</taxon>
        <taxon>Pleurotaceae</taxon>
        <taxon>Pleurotus</taxon>
    </lineage>
</organism>
<evidence type="ECO:0000313" key="2">
    <source>
        <dbReference type="Proteomes" id="UP000027073"/>
    </source>
</evidence>
<dbReference type="Proteomes" id="UP000027073">
    <property type="component" value="Unassembled WGS sequence"/>
</dbReference>
<protein>
    <recommendedName>
        <fullName evidence="3">F-box domain-containing protein</fullName>
    </recommendedName>
</protein>
<sequence length="525" mass="59736">MGTRGYCVYRHRAKYVARYNHYDSYPENFGVQKVKTIPRNPSAYKKWLEKMRGLFERLFRRAGVVEEESDDGEDERYHVDDDDLDIEEVKISEERPYPDMLIEYVYEIDLDDEVFWMNGMPIFRLDRMPTAEVFLEVLGEDSYGHFATTESVPSRHRYRIAAPPQPLSADMASYESLRRSTSVGTDIYELLSVAEEPSPDERVCIRLYEVIAGVLMRSRKFVSPLLASQITPLAPTTIPPYIVSTAKSLVFRAFLPMVFHPDVALSSEEWIEEEEGDGVGAEMLWLKPDVCFSAGFYLEHDEHLRAAVGRMVRSIQQTSKPGVVYGIICSVFHCVIVRVELGSFQHTPALRFLPSRFADSPSTPGITALLRLAYAPRYNDALSEIVLSKWQFKPRLDAPQATYMDRLPPELIARIASFIPDLKTLLAFASLNPTTAAQAGSELRFPFIGDYHLLQVKTHDDLTQAMFVGRNGRGRTTTLCVQGMGPDDTMYNTQQRFGSECYSVFTHIEDARDAAYVLQAVQSRY</sequence>
<dbReference type="HOGENOM" id="CLU_034206_0_0_1"/>
<dbReference type="STRING" id="1137138.A0A067N3X9"/>
<dbReference type="InParanoid" id="A0A067N3X9"/>
<dbReference type="OrthoDB" id="3229878at2759"/>
<dbReference type="EMBL" id="KL198014">
    <property type="protein sequence ID" value="KDQ22569.1"/>
    <property type="molecule type" value="Genomic_DNA"/>
</dbReference>
<name>A0A067N3X9_PLEO1</name>
<evidence type="ECO:0008006" key="3">
    <source>
        <dbReference type="Google" id="ProtNLM"/>
    </source>
</evidence>
<dbReference type="VEuPathDB" id="FungiDB:PLEOSDRAFT_1109673"/>
<accession>A0A067N3X9</accession>
<reference evidence="2" key="1">
    <citation type="journal article" date="2014" name="Proc. Natl. Acad. Sci. U.S.A.">
        <title>Extensive sampling of basidiomycete genomes demonstrates inadequacy of the white-rot/brown-rot paradigm for wood decay fungi.</title>
        <authorList>
            <person name="Riley R."/>
            <person name="Salamov A.A."/>
            <person name="Brown D.W."/>
            <person name="Nagy L.G."/>
            <person name="Floudas D."/>
            <person name="Held B.W."/>
            <person name="Levasseur A."/>
            <person name="Lombard V."/>
            <person name="Morin E."/>
            <person name="Otillar R."/>
            <person name="Lindquist E.A."/>
            <person name="Sun H."/>
            <person name="LaButti K.M."/>
            <person name="Schmutz J."/>
            <person name="Jabbour D."/>
            <person name="Luo H."/>
            <person name="Baker S.E."/>
            <person name="Pisabarro A.G."/>
            <person name="Walton J.D."/>
            <person name="Blanchette R.A."/>
            <person name="Henrissat B."/>
            <person name="Martin F."/>
            <person name="Cullen D."/>
            <person name="Hibbett D.S."/>
            <person name="Grigoriev I.V."/>
        </authorList>
    </citation>
    <scope>NUCLEOTIDE SEQUENCE [LARGE SCALE GENOMIC DNA]</scope>
    <source>
        <strain evidence="2">PC15</strain>
    </source>
</reference>